<keyword evidence="2" id="KW-1185">Reference proteome</keyword>
<name>A0ACB8A9Q4_9AGAM</name>
<reference evidence="1" key="1">
    <citation type="journal article" date="2021" name="New Phytol.">
        <title>Evolutionary innovations through gain and loss of genes in the ectomycorrhizal Boletales.</title>
        <authorList>
            <person name="Wu G."/>
            <person name="Miyauchi S."/>
            <person name="Morin E."/>
            <person name="Kuo A."/>
            <person name="Drula E."/>
            <person name="Varga T."/>
            <person name="Kohler A."/>
            <person name="Feng B."/>
            <person name="Cao Y."/>
            <person name="Lipzen A."/>
            <person name="Daum C."/>
            <person name="Hundley H."/>
            <person name="Pangilinan J."/>
            <person name="Johnson J."/>
            <person name="Barry K."/>
            <person name="LaButti K."/>
            <person name="Ng V."/>
            <person name="Ahrendt S."/>
            <person name="Min B."/>
            <person name="Choi I.G."/>
            <person name="Park H."/>
            <person name="Plett J.M."/>
            <person name="Magnuson J."/>
            <person name="Spatafora J.W."/>
            <person name="Nagy L.G."/>
            <person name="Henrissat B."/>
            <person name="Grigoriev I.V."/>
            <person name="Yang Z.L."/>
            <person name="Xu J."/>
            <person name="Martin F.M."/>
        </authorList>
    </citation>
    <scope>NUCLEOTIDE SEQUENCE</scope>
    <source>
        <strain evidence="1">ATCC 28755</strain>
    </source>
</reference>
<dbReference type="EMBL" id="MU267735">
    <property type="protein sequence ID" value="KAH7909926.1"/>
    <property type="molecule type" value="Genomic_DNA"/>
</dbReference>
<dbReference type="Proteomes" id="UP000790377">
    <property type="component" value="Unassembled WGS sequence"/>
</dbReference>
<accession>A0ACB8A9Q4</accession>
<gene>
    <name evidence="1" type="ORF">BJ138DRAFT_1114559</name>
</gene>
<sequence length="321" mass="34953">MFYRRGTANLHLFSRVLLLLGYLPDLHAQTNSTPSIGCTLTTQWAWSENIWGYDPCDVALLLFEPPPHPCNDSGLNFYQLTTTDYYPPPNASDANQCLCNTVIYSLFSACGLCQGKSFLYWSEWISACPASETLYQIWPANISSDASVPAWAFMPLYNGYFDANLASINAFISGTFTTAVLLSTNYPTPSTTFLPYTSSAVPSSNTSSNTKSAINAGAISGEVIGGVVGVAIIAFVIIFLWHRRRSQKPEYETETKIEGGEQEYYDRSSTALSGFSGPRNGLPKLYNPNDPTTFPPSSSLSTNSRTNSGLYTGAAEPMISG</sequence>
<proteinExistence type="predicted"/>
<comment type="caution">
    <text evidence="1">The sequence shown here is derived from an EMBL/GenBank/DDBJ whole genome shotgun (WGS) entry which is preliminary data.</text>
</comment>
<evidence type="ECO:0000313" key="1">
    <source>
        <dbReference type="EMBL" id="KAH7909926.1"/>
    </source>
</evidence>
<organism evidence="1 2">
    <name type="scientific">Hygrophoropsis aurantiaca</name>
    <dbReference type="NCBI Taxonomy" id="72124"/>
    <lineage>
        <taxon>Eukaryota</taxon>
        <taxon>Fungi</taxon>
        <taxon>Dikarya</taxon>
        <taxon>Basidiomycota</taxon>
        <taxon>Agaricomycotina</taxon>
        <taxon>Agaricomycetes</taxon>
        <taxon>Agaricomycetidae</taxon>
        <taxon>Boletales</taxon>
        <taxon>Coniophorineae</taxon>
        <taxon>Hygrophoropsidaceae</taxon>
        <taxon>Hygrophoropsis</taxon>
    </lineage>
</organism>
<protein>
    <submittedName>
        <fullName evidence="1">Uncharacterized protein</fullName>
    </submittedName>
</protein>
<evidence type="ECO:0000313" key="2">
    <source>
        <dbReference type="Proteomes" id="UP000790377"/>
    </source>
</evidence>